<organism evidence="1 2">
    <name type="scientific">Rangifer tarandus platyrhynchus</name>
    <name type="common">Svalbard reindeer</name>
    <dbReference type="NCBI Taxonomy" id="3082113"/>
    <lineage>
        <taxon>Eukaryota</taxon>
        <taxon>Metazoa</taxon>
        <taxon>Chordata</taxon>
        <taxon>Craniata</taxon>
        <taxon>Vertebrata</taxon>
        <taxon>Euteleostomi</taxon>
        <taxon>Mammalia</taxon>
        <taxon>Eutheria</taxon>
        <taxon>Laurasiatheria</taxon>
        <taxon>Artiodactyla</taxon>
        <taxon>Ruminantia</taxon>
        <taxon>Pecora</taxon>
        <taxon>Cervidae</taxon>
        <taxon>Odocoileinae</taxon>
        <taxon>Rangifer</taxon>
    </lineage>
</organism>
<evidence type="ECO:0000313" key="1">
    <source>
        <dbReference type="EMBL" id="CAI9713964.1"/>
    </source>
</evidence>
<gene>
    <name evidence="1" type="ORF">MRATA1EN3_LOCUS25177</name>
</gene>
<sequence length="220" mass="22600">MVQVPPQSSKRDPSGPMPDKQQILKTCLSDECGEAVSNLPASWQDSSRQPLSRGKRGAVGTQAAAGPPPPSPPPGAKSAVLAAAGAAAAGGAEALHHCSGLAGGAPLPRSRPDGHLPAAARSQRRDSTRPLIGAEREARTSRAARRLTASASVPPGTGKTDAGGCVRPLGSAEPCPGRYPPGAPNSPAPHLGEDRHPPLRPWTRERRHLGCKQSRNLGAR</sequence>
<dbReference type="EMBL" id="OX596093">
    <property type="protein sequence ID" value="CAI9713964.1"/>
    <property type="molecule type" value="Genomic_DNA"/>
</dbReference>
<reference evidence="1" key="1">
    <citation type="submission" date="2023-05" db="EMBL/GenBank/DDBJ databases">
        <authorList>
            <consortium name="ELIXIR-Norway"/>
        </authorList>
    </citation>
    <scope>NUCLEOTIDE SEQUENCE</scope>
</reference>
<name>A0ACB0FMV2_RANTA</name>
<dbReference type="Proteomes" id="UP001162501">
    <property type="component" value="Chromosome 9"/>
</dbReference>
<accession>A0ACB0FMV2</accession>
<proteinExistence type="predicted"/>
<protein>
    <submittedName>
        <fullName evidence="1">Uncharacterized protein</fullName>
    </submittedName>
</protein>
<evidence type="ECO:0000313" key="2">
    <source>
        <dbReference type="Proteomes" id="UP001162501"/>
    </source>
</evidence>